<sequence length="115" mass="13113">MNRYLLSKPVFQILADIFLDCNCTTIIKNASVNFSKGTFAYGIFVVLCNHFNLIFCEVIYTRIVHWSPLCPFVAFDEFSNHVFKALHYVNKGYVADLQVKFSDLPPRQLGGVTVV</sequence>
<evidence type="ECO:0000313" key="1">
    <source>
        <dbReference type="EnsemblPlants" id="TuG1812S0001282400.01.T01"/>
    </source>
</evidence>
<dbReference type="Proteomes" id="UP000015106">
    <property type="component" value="Unassembled WGS sequence"/>
</dbReference>
<organism evidence="1 2">
    <name type="scientific">Triticum urartu</name>
    <name type="common">Red wild einkorn</name>
    <name type="synonym">Crithodium urartu</name>
    <dbReference type="NCBI Taxonomy" id="4572"/>
    <lineage>
        <taxon>Eukaryota</taxon>
        <taxon>Viridiplantae</taxon>
        <taxon>Streptophyta</taxon>
        <taxon>Embryophyta</taxon>
        <taxon>Tracheophyta</taxon>
        <taxon>Spermatophyta</taxon>
        <taxon>Magnoliopsida</taxon>
        <taxon>Liliopsida</taxon>
        <taxon>Poales</taxon>
        <taxon>Poaceae</taxon>
        <taxon>BOP clade</taxon>
        <taxon>Pooideae</taxon>
        <taxon>Triticodae</taxon>
        <taxon>Triticeae</taxon>
        <taxon>Triticinae</taxon>
        <taxon>Triticum</taxon>
    </lineage>
</organism>
<dbReference type="EnsemblPlants" id="TuG1812S0001282400.01.T01">
    <property type="protein sequence ID" value="TuG1812S0001282400.01.T01"/>
    <property type="gene ID" value="TuG1812S0001282400.01"/>
</dbReference>
<reference evidence="1" key="2">
    <citation type="submission" date="2022-06" db="UniProtKB">
        <authorList>
            <consortium name="EnsemblPlants"/>
        </authorList>
    </citation>
    <scope>IDENTIFICATION</scope>
</reference>
<proteinExistence type="predicted"/>
<dbReference type="AlphaFoldDB" id="A0A8R7VBG3"/>
<protein>
    <submittedName>
        <fullName evidence="1">Uncharacterized protein</fullName>
    </submittedName>
</protein>
<accession>A0A8R7VBG3</accession>
<keyword evidence="2" id="KW-1185">Reference proteome</keyword>
<name>A0A8R7VBG3_TRIUA</name>
<reference evidence="2" key="1">
    <citation type="journal article" date="2013" name="Nature">
        <title>Draft genome of the wheat A-genome progenitor Triticum urartu.</title>
        <authorList>
            <person name="Ling H.Q."/>
            <person name="Zhao S."/>
            <person name="Liu D."/>
            <person name="Wang J."/>
            <person name="Sun H."/>
            <person name="Zhang C."/>
            <person name="Fan H."/>
            <person name="Li D."/>
            <person name="Dong L."/>
            <person name="Tao Y."/>
            <person name="Gao C."/>
            <person name="Wu H."/>
            <person name="Li Y."/>
            <person name="Cui Y."/>
            <person name="Guo X."/>
            <person name="Zheng S."/>
            <person name="Wang B."/>
            <person name="Yu K."/>
            <person name="Liang Q."/>
            <person name="Yang W."/>
            <person name="Lou X."/>
            <person name="Chen J."/>
            <person name="Feng M."/>
            <person name="Jian J."/>
            <person name="Zhang X."/>
            <person name="Luo G."/>
            <person name="Jiang Y."/>
            <person name="Liu J."/>
            <person name="Wang Z."/>
            <person name="Sha Y."/>
            <person name="Zhang B."/>
            <person name="Wu H."/>
            <person name="Tang D."/>
            <person name="Shen Q."/>
            <person name="Xue P."/>
            <person name="Zou S."/>
            <person name="Wang X."/>
            <person name="Liu X."/>
            <person name="Wang F."/>
            <person name="Yang Y."/>
            <person name="An X."/>
            <person name="Dong Z."/>
            <person name="Zhang K."/>
            <person name="Zhang X."/>
            <person name="Luo M.C."/>
            <person name="Dvorak J."/>
            <person name="Tong Y."/>
            <person name="Wang J."/>
            <person name="Yang H."/>
            <person name="Li Z."/>
            <person name="Wang D."/>
            <person name="Zhang A."/>
            <person name="Wang J."/>
        </authorList>
    </citation>
    <scope>NUCLEOTIDE SEQUENCE</scope>
    <source>
        <strain evidence="2">cv. G1812</strain>
    </source>
</reference>
<dbReference type="Gramene" id="TuG1812S0001282400.01.T01">
    <property type="protein sequence ID" value="TuG1812S0001282400.01.T01"/>
    <property type="gene ID" value="TuG1812S0001282400.01"/>
</dbReference>
<evidence type="ECO:0000313" key="2">
    <source>
        <dbReference type="Proteomes" id="UP000015106"/>
    </source>
</evidence>